<dbReference type="Pfam" id="PF00652">
    <property type="entry name" value="Ricin_B_lectin"/>
    <property type="match status" value="3"/>
</dbReference>
<evidence type="ECO:0000256" key="5">
    <source>
        <dbReference type="ARBA" id="ARBA00022801"/>
    </source>
</evidence>
<protein>
    <recommendedName>
        <fullName evidence="3">beta-glucosidase</fullName>
        <ecNumber evidence="3">3.2.1.21</ecNumber>
    </recommendedName>
</protein>
<dbReference type="InterPro" id="IPR013783">
    <property type="entry name" value="Ig-like_fold"/>
</dbReference>
<evidence type="ECO:0000313" key="10">
    <source>
        <dbReference type="EMBL" id="KAF0738987.1"/>
    </source>
</evidence>
<keyword evidence="5" id="KW-0378">Hydrolase</keyword>
<evidence type="ECO:0000259" key="8">
    <source>
        <dbReference type="SMART" id="SM00458"/>
    </source>
</evidence>
<name>A0A6G0XFD4_9STRA</name>
<comment type="catalytic activity">
    <reaction evidence="1">
        <text>Hydrolysis of terminal, non-reducing beta-D-glucosyl residues with release of beta-D-glucose.</text>
        <dbReference type="EC" id="3.2.1.21"/>
    </reaction>
</comment>
<organism evidence="10 11">
    <name type="scientific">Aphanomyces euteiches</name>
    <dbReference type="NCBI Taxonomy" id="100861"/>
    <lineage>
        <taxon>Eukaryota</taxon>
        <taxon>Sar</taxon>
        <taxon>Stramenopiles</taxon>
        <taxon>Oomycota</taxon>
        <taxon>Saprolegniomycetes</taxon>
        <taxon>Saprolegniales</taxon>
        <taxon>Verrucalvaceae</taxon>
        <taxon>Aphanomyces</taxon>
    </lineage>
</organism>
<keyword evidence="6" id="KW-0326">Glycosidase</keyword>
<dbReference type="PRINTS" id="PR00133">
    <property type="entry name" value="GLHYDRLASE3"/>
</dbReference>
<dbReference type="SMART" id="SM00458">
    <property type="entry name" value="RICIN"/>
    <property type="match status" value="3"/>
</dbReference>
<dbReference type="GO" id="GO:0008422">
    <property type="term" value="F:beta-glucosidase activity"/>
    <property type="evidence" value="ECO:0007669"/>
    <property type="project" value="UniProtKB-EC"/>
</dbReference>
<sequence>MKTSIVLLLAQALILTQAQDLDAQVQAIVDRMSVEELIGQMTQINIDYVMTGAKTVDTGAVQSLANQFVGSMLNTPINDGSNNPGFSVSQWRDTITQIQNIHAKAGRPIVYGLDSLHGANYVKDAVLFPQQVNIGATFNPTFAKSMGSTAGRDTKAAGIPWLFTPCLDVSRHKGWPRTYETFGEDPVVVSSMAKNAVEGIQGQGIAACFKHFMGYSASPTGKDRDPITLSTDEILNIFMPSFKAAIDAGVMTGMGSYIQLNGVPMSANRRLTIDLLRNDLKWDGMLVSDWAEMYLQYQPYGYASSNSDAVLRSMKDSSYDMCMVPTDTSFIDFLKDHYYSGRVSLDRIKTSAKRIVKLKLKLDLYNNPVPGADLVNQVGDISSQQAALAAARESLVLVKNTNNILPLNPESKKFFLTGSSIDSIGYLCGGWSLRWHGRSDTDIFPKYGRTIRGAAAAYINDGSRTMFYEGVDVDGVWADINLAKQYASRADYTIVAIGERTYAEQSGNGDPWELPSGLTDYVRQLASTGTKIILVLVEGRPRLLNGIADLASAVIYAGLPCELGGEAIADVIFGKINPSGKMSSTYPKTNDQLNMATPYYGRRGENCVVNGIESSCPAEWQFGHGLSYTTFSYSNMQLSATELTPTNNQVTVSVTVANTGGMKGKESVLLFVKAPNGPETRLLKAFSKIELSPGQSTVVSFKLTSDDFGRYVNEIGEGLRKAADGGNYFVSFKASTECSAGTLGDLCKSFTWTPPKDQPSSRGYFNLVLDGYGLALSNTKDDALAYITPSSSDSRQDWYYSQSFKQFKNRGSGLCLDAYEPKNGGAVHTYACDSTNANQRWNYDSTTKQLRHATHVGYCFDKAAPYEPAPHLWECLPTSNPDFKNQQITLVGVSAVSSGTYNVVVDGFGLAPSNTRDDVLAFVAKAPGDILQDWVYDPSSKQVKNRGSGLCLDAWQPVNGGGIHTFACDSGNVNQRWQYDLSTKQLRHLTHVGYCLDLGASTGDSPHVWQCLSASNPDVKNQVMSFTVAVDNTIEMPGFNLVLTAADDTALQFQGSKNLLTQKWRFDPSTQMIRSIGTNKCLDAWEAKNDGGVHIWECSTANANQRWRYNSNTKQLEHVTLSGYCLDIGYPSGEKPHMWACLPTGHPDFKNQQIVVN</sequence>
<evidence type="ECO:0000256" key="3">
    <source>
        <dbReference type="ARBA" id="ARBA00012744"/>
    </source>
</evidence>
<dbReference type="Pfam" id="PF14310">
    <property type="entry name" value="Fn3-like"/>
    <property type="match status" value="1"/>
</dbReference>
<dbReference type="Gene3D" id="3.40.50.1700">
    <property type="entry name" value="Glycoside hydrolase family 3 C-terminal domain"/>
    <property type="match status" value="1"/>
</dbReference>
<dbReference type="InterPro" id="IPR001764">
    <property type="entry name" value="Glyco_hydro_3_N"/>
</dbReference>
<dbReference type="Gene3D" id="3.20.20.300">
    <property type="entry name" value="Glycoside hydrolase, family 3, N-terminal domain"/>
    <property type="match status" value="1"/>
</dbReference>
<evidence type="ECO:0000256" key="6">
    <source>
        <dbReference type="ARBA" id="ARBA00023295"/>
    </source>
</evidence>
<feature type="domain" description="Ricin B lectin" evidence="8">
    <location>
        <begin position="762"/>
        <end position="891"/>
    </location>
</feature>
<dbReference type="InterPro" id="IPR026891">
    <property type="entry name" value="Fn3-like"/>
</dbReference>
<dbReference type="Gene3D" id="2.60.40.10">
    <property type="entry name" value="Immunoglobulins"/>
    <property type="match status" value="1"/>
</dbReference>
<feature type="chain" id="PRO_5026291153" description="beta-glucosidase" evidence="7">
    <location>
        <begin position="19"/>
        <end position="1157"/>
    </location>
</feature>
<dbReference type="PROSITE" id="PS50231">
    <property type="entry name" value="RICIN_B_LECTIN"/>
    <property type="match status" value="2"/>
</dbReference>
<dbReference type="InterPro" id="IPR036962">
    <property type="entry name" value="Glyco_hydro_3_N_sf"/>
</dbReference>
<evidence type="ECO:0000256" key="7">
    <source>
        <dbReference type="SAM" id="SignalP"/>
    </source>
</evidence>
<dbReference type="Proteomes" id="UP000481153">
    <property type="component" value="Unassembled WGS sequence"/>
</dbReference>
<dbReference type="EMBL" id="VJMJ01000067">
    <property type="protein sequence ID" value="KAF0738987.1"/>
    <property type="molecule type" value="Genomic_DNA"/>
</dbReference>
<dbReference type="Pfam" id="PF01915">
    <property type="entry name" value="Glyco_hydro_3_C"/>
    <property type="match status" value="1"/>
</dbReference>
<dbReference type="SUPFAM" id="SSF50370">
    <property type="entry name" value="Ricin B-like lectins"/>
    <property type="match status" value="3"/>
</dbReference>
<dbReference type="InterPro" id="IPR035992">
    <property type="entry name" value="Ricin_B-like_lectins"/>
</dbReference>
<dbReference type="EC" id="3.2.1.21" evidence="3"/>
<dbReference type="AlphaFoldDB" id="A0A6G0XFD4"/>
<dbReference type="CDD" id="cd00161">
    <property type="entry name" value="beta-trefoil_Ricin-like"/>
    <property type="match status" value="3"/>
</dbReference>
<dbReference type="InterPro" id="IPR002772">
    <property type="entry name" value="Glyco_hydro_3_C"/>
</dbReference>
<feature type="signal peptide" evidence="7">
    <location>
        <begin position="1"/>
        <end position="18"/>
    </location>
</feature>
<dbReference type="PANTHER" id="PTHR30620:SF16">
    <property type="entry name" value="LYSOSOMAL BETA GLUCOSIDASE"/>
    <property type="match status" value="1"/>
</dbReference>
<gene>
    <name evidence="10" type="ORF">Ae201684_005177</name>
</gene>
<dbReference type="InterPro" id="IPR051915">
    <property type="entry name" value="Cellulose_Degrad_GH3"/>
</dbReference>
<dbReference type="GO" id="GO:0009251">
    <property type="term" value="P:glucan catabolic process"/>
    <property type="evidence" value="ECO:0007669"/>
    <property type="project" value="TreeGrafter"/>
</dbReference>
<evidence type="ECO:0000256" key="2">
    <source>
        <dbReference type="ARBA" id="ARBA00005336"/>
    </source>
</evidence>
<evidence type="ECO:0000256" key="1">
    <source>
        <dbReference type="ARBA" id="ARBA00000448"/>
    </source>
</evidence>
<feature type="domain" description="Ricin B lectin" evidence="8">
    <location>
        <begin position="898"/>
        <end position="1027"/>
    </location>
</feature>
<accession>A0A6G0XFD4</accession>
<dbReference type="SMART" id="SM01217">
    <property type="entry name" value="Fn3_like"/>
    <property type="match status" value="1"/>
</dbReference>
<dbReference type="SUPFAM" id="SSF51445">
    <property type="entry name" value="(Trans)glycosidases"/>
    <property type="match status" value="1"/>
</dbReference>
<dbReference type="SUPFAM" id="SSF52279">
    <property type="entry name" value="Beta-D-glucan exohydrolase, C-terminal domain"/>
    <property type="match status" value="1"/>
</dbReference>
<dbReference type="InterPro" id="IPR036881">
    <property type="entry name" value="Glyco_hydro_3_C_sf"/>
</dbReference>
<dbReference type="FunFam" id="3.20.20.300:FF:000007">
    <property type="entry name" value="Lysosomal beta glucosidase"/>
    <property type="match status" value="1"/>
</dbReference>
<feature type="domain" description="Ricin B lectin" evidence="8">
    <location>
        <begin position="1028"/>
        <end position="1157"/>
    </location>
</feature>
<evidence type="ECO:0000259" key="9">
    <source>
        <dbReference type="SMART" id="SM01217"/>
    </source>
</evidence>
<keyword evidence="4 7" id="KW-0732">Signal</keyword>
<evidence type="ECO:0000256" key="4">
    <source>
        <dbReference type="ARBA" id="ARBA00022729"/>
    </source>
</evidence>
<reference evidence="10 11" key="1">
    <citation type="submission" date="2019-07" db="EMBL/GenBank/DDBJ databases">
        <title>Genomics analysis of Aphanomyces spp. identifies a new class of oomycete effector associated with host adaptation.</title>
        <authorList>
            <person name="Gaulin E."/>
        </authorList>
    </citation>
    <scope>NUCLEOTIDE SEQUENCE [LARGE SCALE GENOMIC DNA]</scope>
    <source>
        <strain evidence="10 11">ATCC 201684</strain>
    </source>
</reference>
<dbReference type="Pfam" id="PF00933">
    <property type="entry name" value="Glyco_hydro_3"/>
    <property type="match status" value="1"/>
</dbReference>
<dbReference type="InterPro" id="IPR017853">
    <property type="entry name" value="GH"/>
</dbReference>
<comment type="similarity">
    <text evidence="2">Belongs to the glycosyl hydrolase 3 family.</text>
</comment>
<dbReference type="VEuPathDB" id="FungiDB:AeMF1_000490"/>
<dbReference type="PANTHER" id="PTHR30620">
    <property type="entry name" value="PERIPLASMIC BETA-GLUCOSIDASE-RELATED"/>
    <property type="match status" value="1"/>
</dbReference>
<feature type="domain" description="Fibronectin type III-like" evidence="9">
    <location>
        <begin position="666"/>
        <end position="736"/>
    </location>
</feature>
<dbReference type="InterPro" id="IPR000772">
    <property type="entry name" value="Ricin_B_lectin"/>
</dbReference>
<evidence type="ECO:0000313" key="11">
    <source>
        <dbReference type="Proteomes" id="UP000481153"/>
    </source>
</evidence>
<proteinExistence type="inferred from homology"/>
<keyword evidence="11" id="KW-1185">Reference proteome</keyword>
<comment type="caution">
    <text evidence="10">The sequence shown here is derived from an EMBL/GenBank/DDBJ whole genome shotgun (WGS) entry which is preliminary data.</text>
</comment>
<dbReference type="Gene3D" id="2.80.10.50">
    <property type="match status" value="3"/>
</dbReference>